<sequence>MNLEYFIAKRLIKGKEHKISISAPIIKIAIAAIAIGVIMMLVAIATGLGLKEKIREKITAFNGHVQIYNYDNNNSEVSVVPVSTDQEFYPNFDMVDGIVHIQAVATKAGIIRTEETFEGIIAKGVGEEYNWEPFKEFLIDGVLPDYSGELNSDVLISRIMASRLNLKVGDSFFTFFLRDDAADKIPNQRKFTITGIFDSGFEEIDGLYIFIDIRHIQRMNKWKDTEVGNFEIFLNSFDDIDQKSNEIYGETVASLDTKTIKDKYYKIFEWIGLFDFNIALIIGIMIIVGGINMITALLVLILERTPMIGILKALGTTNWSIRKVFLYNAAYLIAVGLFWGNLIGLGIIFIQEKFRIFKFPNPKEYYIEYIPVSIDLWTILLLNAGVLFLCLLMLLIPSYIITRITPVKAIRFE</sequence>
<evidence type="ECO:0000259" key="7">
    <source>
        <dbReference type="Pfam" id="PF02687"/>
    </source>
</evidence>
<dbReference type="Pfam" id="PF12704">
    <property type="entry name" value="MacB_PCD"/>
    <property type="match status" value="1"/>
</dbReference>
<keyword evidence="2" id="KW-1003">Cell membrane</keyword>
<dbReference type="InterPro" id="IPR025857">
    <property type="entry name" value="MacB_PCD"/>
</dbReference>
<evidence type="ECO:0000256" key="3">
    <source>
        <dbReference type="ARBA" id="ARBA00022692"/>
    </source>
</evidence>
<dbReference type="Pfam" id="PF02687">
    <property type="entry name" value="FtsX"/>
    <property type="match status" value="1"/>
</dbReference>
<evidence type="ECO:0000256" key="2">
    <source>
        <dbReference type="ARBA" id="ARBA00022475"/>
    </source>
</evidence>
<feature type="domain" description="ABC3 transporter permease C-terminal" evidence="7">
    <location>
        <begin position="280"/>
        <end position="406"/>
    </location>
</feature>
<evidence type="ECO:0000256" key="6">
    <source>
        <dbReference type="SAM" id="Phobius"/>
    </source>
</evidence>
<gene>
    <name evidence="9" type="ORF">LCGC14_0053040</name>
</gene>
<evidence type="ECO:0008006" key="10">
    <source>
        <dbReference type="Google" id="ProtNLM"/>
    </source>
</evidence>
<comment type="caution">
    <text evidence="9">The sequence shown here is derived from an EMBL/GenBank/DDBJ whole genome shotgun (WGS) entry which is preliminary data.</text>
</comment>
<evidence type="ECO:0000313" key="9">
    <source>
        <dbReference type="EMBL" id="KKO07962.1"/>
    </source>
</evidence>
<keyword evidence="5 6" id="KW-0472">Membrane</keyword>
<dbReference type="AlphaFoldDB" id="A0A0F9Y7Q7"/>
<evidence type="ECO:0000259" key="8">
    <source>
        <dbReference type="Pfam" id="PF12704"/>
    </source>
</evidence>
<proteinExistence type="predicted"/>
<reference evidence="9" key="1">
    <citation type="journal article" date="2015" name="Nature">
        <title>Complex archaea that bridge the gap between prokaryotes and eukaryotes.</title>
        <authorList>
            <person name="Spang A."/>
            <person name="Saw J.H."/>
            <person name="Jorgensen S.L."/>
            <person name="Zaremba-Niedzwiedzka K."/>
            <person name="Martijn J."/>
            <person name="Lind A.E."/>
            <person name="van Eijk R."/>
            <person name="Schleper C."/>
            <person name="Guy L."/>
            <person name="Ettema T.J."/>
        </authorList>
    </citation>
    <scope>NUCLEOTIDE SEQUENCE</scope>
</reference>
<dbReference type="GO" id="GO:0044874">
    <property type="term" value="P:lipoprotein localization to outer membrane"/>
    <property type="evidence" value="ECO:0007669"/>
    <property type="project" value="TreeGrafter"/>
</dbReference>
<comment type="subcellular location">
    <subcellularLocation>
        <location evidence="1">Cell membrane</location>
        <topology evidence="1">Multi-pass membrane protein</topology>
    </subcellularLocation>
</comment>
<dbReference type="InterPro" id="IPR003838">
    <property type="entry name" value="ABC3_permease_C"/>
</dbReference>
<feature type="domain" description="MacB-like periplasmic core" evidence="8">
    <location>
        <begin position="28"/>
        <end position="245"/>
    </location>
</feature>
<feature type="transmembrane region" description="Helical" evidence="6">
    <location>
        <begin position="376"/>
        <end position="401"/>
    </location>
</feature>
<keyword evidence="3 6" id="KW-0812">Transmembrane</keyword>
<organism evidence="9">
    <name type="scientific">marine sediment metagenome</name>
    <dbReference type="NCBI Taxonomy" id="412755"/>
    <lineage>
        <taxon>unclassified sequences</taxon>
        <taxon>metagenomes</taxon>
        <taxon>ecological metagenomes</taxon>
    </lineage>
</organism>
<feature type="transmembrane region" description="Helical" evidence="6">
    <location>
        <begin position="324"/>
        <end position="350"/>
    </location>
</feature>
<evidence type="ECO:0000256" key="5">
    <source>
        <dbReference type="ARBA" id="ARBA00023136"/>
    </source>
</evidence>
<feature type="transmembrane region" description="Helical" evidence="6">
    <location>
        <begin position="21"/>
        <end position="50"/>
    </location>
</feature>
<accession>A0A0F9Y7Q7</accession>
<feature type="transmembrane region" description="Helical" evidence="6">
    <location>
        <begin position="278"/>
        <end position="303"/>
    </location>
</feature>
<dbReference type="InterPro" id="IPR051447">
    <property type="entry name" value="Lipoprotein-release_system"/>
</dbReference>
<keyword evidence="4 6" id="KW-1133">Transmembrane helix</keyword>
<evidence type="ECO:0000256" key="4">
    <source>
        <dbReference type="ARBA" id="ARBA00022989"/>
    </source>
</evidence>
<dbReference type="EMBL" id="LAZR01000011">
    <property type="protein sequence ID" value="KKO07962.1"/>
    <property type="molecule type" value="Genomic_DNA"/>
</dbReference>
<evidence type="ECO:0000256" key="1">
    <source>
        <dbReference type="ARBA" id="ARBA00004651"/>
    </source>
</evidence>
<dbReference type="PANTHER" id="PTHR30489">
    <property type="entry name" value="LIPOPROTEIN-RELEASING SYSTEM TRANSMEMBRANE PROTEIN LOLE"/>
    <property type="match status" value="1"/>
</dbReference>
<protein>
    <recommendedName>
        <fullName evidence="10">ABC3 transporter permease protein domain-containing protein</fullName>
    </recommendedName>
</protein>
<dbReference type="PANTHER" id="PTHR30489:SF0">
    <property type="entry name" value="LIPOPROTEIN-RELEASING SYSTEM TRANSMEMBRANE PROTEIN LOLE"/>
    <property type="match status" value="1"/>
</dbReference>
<name>A0A0F9Y7Q7_9ZZZZ</name>
<dbReference type="GO" id="GO:0098797">
    <property type="term" value="C:plasma membrane protein complex"/>
    <property type="evidence" value="ECO:0007669"/>
    <property type="project" value="TreeGrafter"/>
</dbReference>